<proteinExistence type="predicted"/>
<dbReference type="Proteomes" id="UP000037729">
    <property type="component" value="Unassembled WGS sequence"/>
</dbReference>
<evidence type="ECO:0000256" key="8">
    <source>
        <dbReference type="ARBA" id="ARBA00023008"/>
    </source>
</evidence>
<dbReference type="GO" id="GO:0050421">
    <property type="term" value="F:nitrite reductase (NO-forming) activity"/>
    <property type="evidence" value="ECO:0007669"/>
    <property type="project" value="UniProtKB-EC"/>
</dbReference>
<dbReference type="OrthoDB" id="12293at2157"/>
<gene>
    <name evidence="13" type="ORF">AMS69_04735</name>
</gene>
<keyword evidence="14" id="KW-1185">Reference proteome</keyword>
<dbReference type="InterPro" id="IPR008972">
    <property type="entry name" value="Cupredoxin"/>
</dbReference>
<evidence type="ECO:0000256" key="3">
    <source>
        <dbReference type="ARBA" id="ARBA00011882"/>
    </source>
</evidence>
<dbReference type="PRINTS" id="PR00695">
    <property type="entry name" value="CUNO2RDTASE"/>
</dbReference>
<feature type="domain" description="Plastocyanin-like" evidence="12">
    <location>
        <begin position="87"/>
        <end position="197"/>
    </location>
</feature>
<comment type="subunit">
    <text evidence="2">Homotrimer.</text>
</comment>
<dbReference type="PANTHER" id="PTHR11709">
    <property type="entry name" value="MULTI-COPPER OXIDASE"/>
    <property type="match status" value="1"/>
</dbReference>
<feature type="binding site" description="type 1 copper site" evidence="10">
    <location>
        <position position="174"/>
    </location>
    <ligand>
        <name>Cu cation</name>
        <dbReference type="ChEBI" id="CHEBI:23378"/>
        <label>1</label>
    </ligand>
</feature>
<accession>A0A0N1IUU5</accession>
<dbReference type="InterPro" id="IPR045087">
    <property type="entry name" value="Cu-oxidase_fam"/>
</dbReference>
<evidence type="ECO:0000256" key="10">
    <source>
        <dbReference type="PIRSR" id="PIRSR601287-1"/>
    </source>
</evidence>
<comment type="caution">
    <text evidence="13">The sequence shown here is derived from an EMBL/GenBank/DDBJ whole genome shotgun (WGS) entry which is preliminary data.</text>
</comment>
<dbReference type="RefSeq" id="WP_053966914.1">
    <property type="nucleotide sequence ID" value="NZ_LIUF01000001.1"/>
</dbReference>
<dbReference type="InterPro" id="IPR001287">
    <property type="entry name" value="NO2-reductase_Cu"/>
</dbReference>
<dbReference type="STRING" id="1705562.AMS69_04735"/>
<comment type="catalytic activity">
    <reaction evidence="9">
        <text>nitric oxide + Fe(III)-[cytochrome c] + H2O = Fe(II)-[cytochrome c] + nitrite + 2 H(+)</text>
        <dbReference type="Rhea" id="RHEA:15233"/>
        <dbReference type="Rhea" id="RHEA-COMP:10350"/>
        <dbReference type="Rhea" id="RHEA-COMP:14399"/>
        <dbReference type="ChEBI" id="CHEBI:15377"/>
        <dbReference type="ChEBI" id="CHEBI:15378"/>
        <dbReference type="ChEBI" id="CHEBI:16301"/>
        <dbReference type="ChEBI" id="CHEBI:16480"/>
        <dbReference type="ChEBI" id="CHEBI:29033"/>
        <dbReference type="ChEBI" id="CHEBI:29034"/>
        <dbReference type="EC" id="1.7.2.1"/>
    </reaction>
</comment>
<feature type="region of interest" description="Disordered" evidence="11">
    <location>
        <begin position="28"/>
        <end position="56"/>
    </location>
</feature>
<evidence type="ECO:0000313" key="14">
    <source>
        <dbReference type="Proteomes" id="UP000037729"/>
    </source>
</evidence>
<evidence type="ECO:0000313" key="13">
    <source>
        <dbReference type="EMBL" id="KOX95160.1"/>
    </source>
</evidence>
<evidence type="ECO:0000256" key="1">
    <source>
        <dbReference type="ARBA" id="ARBA00001960"/>
    </source>
</evidence>
<dbReference type="EC" id="1.7.2.1" evidence="3"/>
<dbReference type="SUPFAM" id="SSF49503">
    <property type="entry name" value="Cupredoxins"/>
    <property type="match status" value="2"/>
</dbReference>
<keyword evidence="5 10" id="KW-0479">Metal-binding</keyword>
<dbReference type="GO" id="GO:0005507">
    <property type="term" value="F:copper ion binding"/>
    <property type="evidence" value="ECO:0007669"/>
    <property type="project" value="InterPro"/>
</dbReference>
<name>A0A0N1IUU5_9EURY</name>
<dbReference type="EMBL" id="LIUF01000001">
    <property type="protein sequence ID" value="KOX95160.1"/>
    <property type="molecule type" value="Genomic_DNA"/>
</dbReference>
<feature type="compositionally biased region" description="Polar residues" evidence="11">
    <location>
        <begin position="38"/>
        <end position="54"/>
    </location>
</feature>
<feature type="binding site" description="type 2 copper site" evidence="10">
    <location>
        <position position="173"/>
    </location>
    <ligand>
        <name>Cu cation</name>
        <dbReference type="ChEBI" id="CHEBI:23378"/>
        <label>2</label>
    </ligand>
</feature>
<evidence type="ECO:0000256" key="9">
    <source>
        <dbReference type="ARBA" id="ARBA00049340"/>
    </source>
</evidence>
<dbReference type="PATRIC" id="fig|1705562.3.peg.1927"/>
<evidence type="ECO:0000256" key="4">
    <source>
        <dbReference type="ARBA" id="ARBA00017290"/>
    </source>
</evidence>
<evidence type="ECO:0000256" key="2">
    <source>
        <dbReference type="ARBA" id="ARBA00011233"/>
    </source>
</evidence>
<dbReference type="FunFam" id="2.60.40.420:FF:000093">
    <property type="entry name" value="Copper-containing nitrite reductase"/>
    <property type="match status" value="1"/>
</dbReference>
<dbReference type="Gene3D" id="2.60.40.420">
    <property type="entry name" value="Cupredoxins - blue copper proteins"/>
    <property type="match status" value="2"/>
</dbReference>
<keyword evidence="7" id="KW-0560">Oxidoreductase</keyword>
<dbReference type="AlphaFoldDB" id="A0A0N1IUU5"/>
<dbReference type="PANTHER" id="PTHR11709:SF394">
    <property type="entry name" value="FI03373P-RELATED"/>
    <property type="match status" value="1"/>
</dbReference>
<evidence type="ECO:0000256" key="5">
    <source>
        <dbReference type="ARBA" id="ARBA00022723"/>
    </source>
</evidence>
<reference evidence="13 14" key="1">
    <citation type="submission" date="2015-08" db="EMBL/GenBank/DDBJ databases">
        <title>Genomes of Isolates from Cabo Rojo, PR.</title>
        <authorList>
            <person name="Sanchez-Nieves R.L."/>
            <person name="Montalvo-Rodriguez R."/>
        </authorList>
    </citation>
    <scope>NUCLEOTIDE SEQUENCE [LARGE SCALE GENOMIC DNA]</scope>
    <source>
        <strain evidence="13 14">SL3</strain>
    </source>
</reference>
<comment type="cofactor">
    <cofactor evidence="1 10">
        <name>Cu(+)</name>
        <dbReference type="ChEBI" id="CHEBI:49552"/>
    </cofactor>
</comment>
<feature type="binding site" description="type 1 copper site" evidence="10">
    <location>
        <position position="133"/>
    </location>
    <ligand>
        <name>Cu cation</name>
        <dbReference type="ChEBI" id="CHEBI:23378"/>
        <label>1</label>
    </ligand>
</feature>
<feature type="binding site" description="type 1 copper site" evidence="10">
    <location>
        <position position="332"/>
    </location>
    <ligand>
        <name>Cu cation</name>
        <dbReference type="ChEBI" id="CHEBI:23378"/>
        <label>1</label>
    </ligand>
</feature>
<evidence type="ECO:0000256" key="11">
    <source>
        <dbReference type="SAM" id="MobiDB-lite"/>
    </source>
</evidence>
<keyword evidence="8 10" id="KW-0186">Copper</keyword>
<sequence>MSTIPTATRRRVLEALGVGTAALAGCASAPGAKEQSTEAETTPQEPAMNAAQQTDVDRIAADPTAIPDPIDRSEPKTVSVEMTTKEQVAEIEPGVTYTYMTFGDQIPGPMIRVRRGDTVELTITNEEGNSMPHNIDLHAVRGPGGGAEASMVTPGQTKTFRFKATYPGAFIYHCAVPNLDMHISSGMFGMVLVEPKDGLPEVDHEFYFGQHELYTTGEAGEKGHHDFDMEAMAAEDPTYVLMNGEKYAITPDRYGAPSISVGDTARVYFVAGGPNLDSSFHPIGSVWDEVWQQGSIAGPPNKFVQTTPVKPGSCAIATLHAEVPGPIKLVDHALSRVARKGMMAVINREGSANPDVFKPEA</sequence>
<organism evidence="13 14">
    <name type="scientific">Haloarcula rubripromontorii</name>
    <dbReference type="NCBI Taxonomy" id="1705562"/>
    <lineage>
        <taxon>Archaea</taxon>
        <taxon>Methanobacteriati</taxon>
        <taxon>Methanobacteriota</taxon>
        <taxon>Stenosarchaea group</taxon>
        <taxon>Halobacteria</taxon>
        <taxon>Halobacteriales</taxon>
        <taxon>Haloarculaceae</taxon>
        <taxon>Haloarcula</taxon>
    </lineage>
</organism>
<dbReference type="InterPro" id="IPR006311">
    <property type="entry name" value="TAT_signal"/>
</dbReference>
<protein>
    <recommendedName>
        <fullName evidence="4">Copper-containing nitrite reductase</fullName>
        <ecNumber evidence="3">1.7.2.1</ecNumber>
    </recommendedName>
</protein>
<evidence type="ECO:0000259" key="12">
    <source>
        <dbReference type="Pfam" id="PF07732"/>
    </source>
</evidence>
<feature type="binding site" description="type 1 copper site" evidence="10">
    <location>
        <position position="182"/>
    </location>
    <ligand>
        <name>Cu cation</name>
        <dbReference type="ChEBI" id="CHEBI:23378"/>
        <label>1</label>
    </ligand>
</feature>
<dbReference type="Pfam" id="PF07732">
    <property type="entry name" value="Cu-oxidase_3"/>
    <property type="match status" value="1"/>
</dbReference>
<comment type="cofactor">
    <cofactor evidence="10">
        <name>Cu(2+)</name>
        <dbReference type="ChEBI" id="CHEBI:29036"/>
    </cofactor>
</comment>
<dbReference type="CDD" id="cd04208">
    <property type="entry name" value="CuRO_2_CuNIR"/>
    <property type="match status" value="1"/>
</dbReference>
<keyword evidence="6" id="KW-0677">Repeat</keyword>
<evidence type="ECO:0000256" key="6">
    <source>
        <dbReference type="ARBA" id="ARBA00022737"/>
    </source>
</evidence>
<evidence type="ECO:0000256" key="7">
    <source>
        <dbReference type="ARBA" id="ARBA00023002"/>
    </source>
</evidence>
<dbReference type="PROSITE" id="PS51318">
    <property type="entry name" value="TAT"/>
    <property type="match status" value="1"/>
</dbReference>
<feature type="binding site" description="type 1 copper site" evidence="10">
    <location>
        <position position="187"/>
    </location>
    <ligand>
        <name>Cu cation</name>
        <dbReference type="ChEBI" id="CHEBI:23378"/>
        <label>1</label>
    </ligand>
</feature>
<dbReference type="InterPro" id="IPR011707">
    <property type="entry name" value="Cu-oxidase-like_N"/>
</dbReference>
<dbReference type="NCBIfam" id="TIGR02376">
    <property type="entry name" value="Cu_nitrite_red"/>
    <property type="match status" value="1"/>
</dbReference>
<dbReference type="CDD" id="cd11020">
    <property type="entry name" value="CuRO_1_CuNIR"/>
    <property type="match status" value="1"/>
</dbReference>
<feature type="binding site" description="type 2 copper site" evidence="10">
    <location>
        <position position="138"/>
    </location>
    <ligand>
        <name>Cu cation</name>
        <dbReference type="ChEBI" id="CHEBI:23378"/>
        <label>2</label>
    </ligand>
</feature>